<gene>
    <name evidence="2" type="ORF">SAMN04488505_101904</name>
</gene>
<protein>
    <submittedName>
        <fullName evidence="2">Protein N-acetyltransferase, RimJ/RimL family</fullName>
    </submittedName>
</protein>
<keyword evidence="3" id="KW-1185">Reference proteome</keyword>
<dbReference type="InterPro" id="IPR051531">
    <property type="entry name" value="N-acetyltransferase"/>
</dbReference>
<dbReference type="InterPro" id="IPR016181">
    <property type="entry name" value="Acyl_CoA_acyltransferase"/>
</dbReference>
<dbReference type="AlphaFoldDB" id="A0A1H7JYJ0"/>
<dbReference type="CDD" id="cd04301">
    <property type="entry name" value="NAT_SF"/>
    <property type="match status" value="1"/>
</dbReference>
<evidence type="ECO:0000313" key="3">
    <source>
        <dbReference type="Proteomes" id="UP000198984"/>
    </source>
</evidence>
<feature type="domain" description="N-acetyltransferase" evidence="1">
    <location>
        <begin position="7"/>
        <end position="169"/>
    </location>
</feature>
<dbReference type="Gene3D" id="3.40.630.30">
    <property type="match status" value="1"/>
</dbReference>
<dbReference type="Pfam" id="PF13302">
    <property type="entry name" value="Acetyltransf_3"/>
    <property type="match status" value="1"/>
</dbReference>
<dbReference type="OrthoDB" id="9811523at2"/>
<evidence type="ECO:0000313" key="2">
    <source>
        <dbReference type="EMBL" id="SEK79653.1"/>
    </source>
</evidence>
<dbReference type="STRING" id="573321.SAMN04488505_101904"/>
<evidence type="ECO:0000259" key="1">
    <source>
        <dbReference type="PROSITE" id="PS51186"/>
    </source>
</evidence>
<reference evidence="2 3" key="1">
    <citation type="submission" date="2016-10" db="EMBL/GenBank/DDBJ databases">
        <authorList>
            <person name="de Groot N.N."/>
        </authorList>
    </citation>
    <scope>NUCLEOTIDE SEQUENCE [LARGE SCALE GENOMIC DNA]</scope>
    <source>
        <strain evidence="2 3">DSM 21039</strain>
    </source>
</reference>
<dbReference type="SUPFAM" id="SSF55729">
    <property type="entry name" value="Acyl-CoA N-acyltransferases (Nat)"/>
    <property type="match status" value="1"/>
</dbReference>
<name>A0A1H7JYJ0_9BACT</name>
<sequence>MIQTSRLQLLPCTLQYFEALLQGNDVLADLLGIDIPEYWTEFPEIILVAYDKLRNDPSMLGWFFYLVIHRADRRLIGSGGFKERPDKNGMVEIGYEITADYREQGYGTELAAALIRFAFSHNYVQKVVAHTEEEYNASVKILQKAGMQFAGEVSDKENEQLWQWAITREQYAALQKKDQLESRS</sequence>
<dbReference type="PANTHER" id="PTHR43792">
    <property type="entry name" value="GNAT FAMILY, PUTATIVE (AFU_ORTHOLOGUE AFUA_3G00765)-RELATED-RELATED"/>
    <property type="match status" value="1"/>
</dbReference>
<organism evidence="2 3">
    <name type="scientific">Chitinophaga rupis</name>
    <dbReference type="NCBI Taxonomy" id="573321"/>
    <lineage>
        <taxon>Bacteria</taxon>
        <taxon>Pseudomonadati</taxon>
        <taxon>Bacteroidota</taxon>
        <taxon>Chitinophagia</taxon>
        <taxon>Chitinophagales</taxon>
        <taxon>Chitinophagaceae</taxon>
        <taxon>Chitinophaga</taxon>
    </lineage>
</organism>
<dbReference type="PROSITE" id="PS51186">
    <property type="entry name" value="GNAT"/>
    <property type="match status" value="1"/>
</dbReference>
<dbReference type="Proteomes" id="UP000198984">
    <property type="component" value="Unassembled WGS sequence"/>
</dbReference>
<accession>A0A1H7JYJ0</accession>
<dbReference type="RefSeq" id="WP_089906923.1">
    <property type="nucleotide sequence ID" value="NZ_FOBB01000001.1"/>
</dbReference>
<dbReference type="PANTHER" id="PTHR43792:SF13">
    <property type="entry name" value="ACETYLTRANSFERASE"/>
    <property type="match status" value="1"/>
</dbReference>
<dbReference type="GO" id="GO:0016747">
    <property type="term" value="F:acyltransferase activity, transferring groups other than amino-acyl groups"/>
    <property type="evidence" value="ECO:0007669"/>
    <property type="project" value="InterPro"/>
</dbReference>
<dbReference type="InterPro" id="IPR000182">
    <property type="entry name" value="GNAT_dom"/>
</dbReference>
<dbReference type="EMBL" id="FOBB01000001">
    <property type="protein sequence ID" value="SEK79653.1"/>
    <property type="molecule type" value="Genomic_DNA"/>
</dbReference>
<proteinExistence type="predicted"/>
<keyword evidence="2" id="KW-0808">Transferase</keyword>